<dbReference type="Gene3D" id="3.80.10.10">
    <property type="entry name" value="Ribonuclease Inhibitor"/>
    <property type="match status" value="1"/>
</dbReference>
<evidence type="ECO:0000313" key="12">
    <source>
        <dbReference type="EMBL" id="TDH02828.1"/>
    </source>
</evidence>
<keyword evidence="3" id="KW-0433">Leucine-rich repeat</keyword>
<keyword evidence="5" id="KW-0282">Flagellum</keyword>
<evidence type="ECO:0000256" key="3">
    <source>
        <dbReference type="ARBA" id="ARBA00022614"/>
    </source>
</evidence>
<organism evidence="12 13">
    <name type="scientific">Perca flavescens</name>
    <name type="common">American yellow perch</name>
    <name type="synonym">Morone flavescens</name>
    <dbReference type="NCBI Taxonomy" id="8167"/>
    <lineage>
        <taxon>Eukaryota</taxon>
        <taxon>Metazoa</taxon>
        <taxon>Chordata</taxon>
        <taxon>Craniata</taxon>
        <taxon>Vertebrata</taxon>
        <taxon>Euteleostomi</taxon>
        <taxon>Actinopterygii</taxon>
        <taxon>Neopterygii</taxon>
        <taxon>Teleostei</taxon>
        <taxon>Neoteleostei</taxon>
        <taxon>Acanthomorphata</taxon>
        <taxon>Eupercaria</taxon>
        <taxon>Perciformes</taxon>
        <taxon>Percoidei</taxon>
        <taxon>Percidae</taxon>
        <taxon>Percinae</taxon>
        <taxon>Perca</taxon>
    </lineage>
</organism>
<dbReference type="Proteomes" id="UP000295070">
    <property type="component" value="Chromosome 15"/>
</dbReference>
<evidence type="ECO:0000256" key="10">
    <source>
        <dbReference type="ARBA" id="ARBA00038378"/>
    </source>
</evidence>
<reference evidence="12 13" key="1">
    <citation type="submission" date="2019-01" db="EMBL/GenBank/DDBJ databases">
        <title>A chromosome-scale genome assembly of the yellow perch, Perca flavescens.</title>
        <authorList>
            <person name="Feron R."/>
            <person name="Morvezen R."/>
            <person name="Bestin A."/>
            <person name="Haffray P."/>
            <person name="Klopp C."/>
            <person name="Zahm M."/>
            <person name="Cabau C."/>
            <person name="Roques C."/>
            <person name="Donnadieu C."/>
            <person name="Bouchez O."/>
            <person name="Christie M."/>
            <person name="Larson W."/>
            <person name="Guiguen Y."/>
        </authorList>
    </citation>
    <scope>NUCLEOTIDE SEQUENCE [LARGE SCALE GENOMIC DNA]</scope>
    <source>
        <strain evidence="12">YP-PL-M2</strain>
        <tissue evidence="12">Blood</tissue>
    </source>
</reference>
<accession>A0A484CLN4</accession>
<keyword evidence="4" id="KW-0677">Repeat</keyword>
<evidence type="ECO:0000313" key="13">
    <source>
        <dbReference type="Proteomes" id="UP000295070"/>
    </source>
</evidence>
<dbReference type="STRING" id="8167.A0A484CLN4"/>
<dbReference type="PANTHER" id="PTHR45973">
    <property type="entry name" value="PROTEIN PHOSPHATASE 1 REGULATORY SUBUNIT SDS22-RELATED"/>
    <property type="match status" value="1"/>
</dbReference>
<evidence type="ECO:0000256" key="1">
    <source>
        <dbReference type="ARBA" id="ARBA00004611"/>
    </source>
</evidence>
<dbReference type="GO" id="GO:0005929">
    <property type="term" value="C:cilium"/>
    <property type="evidence" value="ECO:0007669"/>
    <property type="project" value="TreeGrafter"/>
</dbReference>
<evidence type="ECO:0000256" key="6">
    <source>
        <dbReference type="ARBA" id="ARBA00023054"/>
    </source>
</evidence>
<comment type="similarity">
    <text evidence="10">Belongs to the DRC3 family.</text>
</comment>
<keyword evidence="8" id="KW-0206">Cytoskeleton</keyword>
<dbReference type="Pfam" id="PF14580">
    <property type="entry name" value="LRR_9"/>
    <property type="match status" value="1"/>
</dbReference>
<proteinExistence type="inferred from homology"/>
<dbReference type="SUPFAM" id="SSF52058">
    <property type="entry name" value="L domain-like"/>
    <property type="match status" value="1"/>
</dbReference>
<keyword evidence="7" id="KW-0969">Cilium</keyword>
<dbReference type="InterPro" id="IPR032675">
    <property type="entry name" value="LRR_dom_sf"/>
</dbReference>
<dbReference type="InterPro" id="IPR001611">
    <property type="entry name" value="Leu-rich_rpt"/>
</dbReference>
<keyword evidence="6" id="KW-0175">Coiled coil</keyword>
<protein>
    <recommendedName>
        <fullName evidence="11">Dynein regulatory complex subunit 3</fullName>
    </recommendedName>
</protein>
<evidence type="ECO:0000256" key="7">
    <source>
        <dbReference type="ARBA" id="ARBA00023069"/>
    </source>
</evidence>
<dbReference type="EMBL" id="SCKG01000015">
    <property type="protein sequence ID" value="TDH02828.1"/>
    <property type="molecule type" value="Genomic_DNA"/>
</dbReference>
<evidence type="ECO:0000256" key="4">
    <source>
        <dbReference type="ARBA" id="ARBA00022737"/>
    </source>
</evidence>
<dbReference type="InterPro" id="IPR050576">
    <property type="entry name" value="Cilia_flagella_integrity"/>
</dbReference>
<dbReference type="SMART" id="SM00365">
    <property type="entry name" value="LRR_SD22"/>
    <property type="match status" value="4"/>
</dbReference>
<keyword evidence="13" id="KW-1185">Reference proteome</keyword>
<dbReference type="PROSITE" id="PS51450">
    <property type="entry name" value="LRR"/>
    <property type="match status" value="3"/>
</dbReference>
<evidence type="ECO:0000256" key="2">
    <source>
        <dbReference type="ARBA" id="ARBA00022490"/>
    </source>
</evidence>
<dbReference type="PANTHER" id="PTHR45973:SF12">
    <property type="entry name" value="DYNEIN REGULATORY COMPLEX SUBUNIT 3"/>
    <property type="match status" value="1"/>
</dbReference>
<evidence type="ECO:0000256" key="5">
    <source>
        <dbReference type="ARBA" id="ARBA00022846"/>
    </source>
</evidence>
<dbReference type="AlphaFoldDB" id="A0A484CLN4"/>
<evidence type="ECO:0000256" key="9">
    <source>
        <dbReference type="ARBA" id="ARBA00023273"/>
    </source>
</evidence>
<evidence type="ECO:0000256" key="8">
    <source>
        <dbReference type="ARBA" id="ARBA00023212"/>
    </source>
</evidence>
<name>A0A484CLN4_PERFV</name>
<comment type="subcellular location">
    <subcellularLocation>
        <location evidence="1">Cytoplasm</location>
        <location evidence="1">Cytoskeleton</location>
        <location evidence="1">Flagellum axoneme</location>
    </subcellularLocation>
</comment>
<gene>
    <name evidence="12" type="ORF">EPR50_G00156910</name>
</gene>
<evidence type="ECO:0000256" key="11">
    <source>
        <dbReference type="ARBA" id="ARBA00040950"/>
    </source>
</evidence>
<comment type="caution">
    <text evidence="12">The sequence shown here is derived from an EMBL/GenBank/DDBJ whole genome shotgun (WGS) entry which is preliminary data.</text>
</comment>
<keyword evidence="2" id="KW-0963">Cytoplasm</keyword>
<sequence length="544" mass="63770">MTRRCGKSTMLMDEENLQKAIVEQAEQDPQDQAGLIVKVEEIHFNEILKLRLEYRNILIIDHLWEFTSLAKLDLNHNLIEKIEGLDRLINLKWLNLSFNSIEKIEGLDSLRKLEVLNLSNNRISVIENMDTLEKITHFFIANNLIEKLDKVLYLRKFKNLFTVNLFGNPVSKEDDYKFFIAAYFPNLVCLDYRLLDEDTKNEASIKYHNVLEEMKREELPMQQADEAEQSQESEVKLHTDAFVEFLNGSYLFKSMFEDDPEAETLHCVPEVAHLLQTYPLLSLFLINAGVLIIKYNLWKLALEILNPILTFEHQMVELCMQLFEIGLAEHKRRETEVNSFFSGQNKAVMDYQQKASEILETFEQEQKKRIVELKQLSDPDVLEVKINHYNDEINQLCNSLMALEFQLVSQLEDIIKKLDINISDIVGNFNLEDSYNEKVRKIAVATLENVAKDKLDKDMPDDVKMLFTDKDTVMDALTTGHDNHLLKINGRETQLVTRVNAWKVALIKGIQDKELKRNRMRISDIHRYVDHLWEQLEELQYHHL</sequence>
<keyword evidence="9" id="KW-0966">Cell projection</keyword>